<dbReference type="EMBL" id="JAIWYP010000010">
    <property type="protein sequence ID" value="KAH3748689.1"/>
    <property type="molecule type" value="Genomic_DNA"/>
</dbReference>
<evidence type="ECO:0000313" key="9">
    <source>
        <dbReference type="Proteomes" id="UP000828390"/>
    </source>
</evidence>
<accession>A0A9D4I5A4</accession>
<dbReference type="InterPro" id="IPR003604">
    <property type="entry name" value="Matrin/U1-like-C_Znf_C2H2"/>
</dbReference>
<dbReference type="SMART" id="SM00355">
    <property type="entry name" value="ZnF_C2H2"/>
    <property type="match status" value="3"/>
</dbReference>
<dbReference type="PANTHER" id="PTHR46144:SF6">
    <property type="entry name" value="C2H2-TYPE DOMAIN-CONTAINING PROTEIN"/>
    <property type="match status" value="1"/>
</dbReference>
<dbReference type="SUPFAM" id="SSF57667">
    <property type="entry name" value="beta-beta-alpha zinc fingers"/>
    <property type="match status" value="3"/>
</dbReference>
<dbReference type="PROSITE" id="PS00028">
    <property type="entry name" value="ZINC_FINGER_C2H2_1"/>
    <property type="match status" value="2"/>
</dbReference>
<dbReference type="InterPro" id="IPR051868">
    <property type="entry name" value="ZN346_ZMAT4"/>
</dbReference>
<dbReference type="GO" id="GO:0005634">
    <property type="term" value="C:nucleus"/>
    <property type="evidence" value="ECO:0007669"/>
    <property type="project" value="UniProtKB-SubCell"/>
</dbReference>
<reference evidence="8" key="2">
    <citation type="submission" date="2020-11" db="EMBL/GenBank/DDBJ databases">
        <authorList>
            <person name="McCartney M.A."/>
            <person name="Auch B."/>
            <person name="Kono T."/>
            <person name="Mallez S."/>
            <person name="Becker A."/>
            <person name="Gohl D.M."/>
            <person name="Silverstein K.A.T."/>
            <person name="Koren S."/>
            <person name="Bechman K.B."/>
            <person name="Herman A."/>
            <person name="Abrahante J.E."/>
            <person name="Garbe J."/>
        </authorList>
    </citation>
    <scope>NUCLEOTIDE SEQUENCE</scope>
    <source>
        <strain evidence="8">Duluth1</strain>
        <tissue evidence="8">Whole animal</tissue>
    </source>
</reference>
<keyword evidence="6" id="KW-0539">Nucleus</keyword>
<name>A0A9D4I5A4_DREPO</name>
<dbReference type="Proteomes" id="UP000828390">
    <property type="component" value="Unassembled WGS sequence"/>
</dbReference>
<evidence type="ECO:0000256" key="1">
    <source>
        <dbReference type="ARBA" id="ARBA00004123"/>
    </source>
</evidence>
<evidence type="ECO:0000259" key="7">
    <source>
        <dbReference type="PROSITE" id="PS00028"/>
    </source>
</evidence>
<dbReference type="AlphaFoldDB" id="A0A9D4I5A4"/>
<keyword evidence="9" id="KW-1185">Reference proteome</keyword>
<evidence type="ECO:0000256" key="5">
    <source>
        <dbReference type="ARBA" id="ARBA00022833"/>
    </source>
</evidence>
<dbReference type="InterPro" id="IPR013087">
    <property type="entry name" value="Znf_C2H2_type"/>
</dbReference>
<feature type="domain" description="C2H2-type" evidence="7">
    <location>
        <begin position="244"/>
        <end position="266"/>
    </location>
</feature>
<keyword evidence="3" id="KW-0677">Repeat</keyword>
<feature type="domain" description="C2H2-type" evidence="7">
    <location>
        <begin position="9"/>
        <end position="31"/>
    </location>
</feature>
<keyword evidence="4" id="KW-0863">Zinc-finger</keyword>
<protein>
    <recommendedName>
        <fullName evidence="7">C2H2-type domain-containing protein</fullName>
    </recommendedName>
</protein>
<evidence type="ECO:0000256" key="3">
    <source>
        <dbReference type="ARBA" id="ARBA00022737"/>
    </source>
</evidence>
<dbReference type="InterPro" id="IPR036236">
    <property type="entry name" value="Znf_C2H2_sf"/>
</dbReference>
<sequence>MNAGKGFHCEYCDVTMTGTATYETHMSGRKHKRKLQALGAIALSKMAAIPTSSTSTNTTVPQNKVSGYAGKFVRPSTEVKMETKEGGTSMYAYGQFGQVQSSTPGIADNTYMQSQAYTQAQAYTQPQAYSQAQAYTQSQTYTQAQTTPVNTDARVVGAGNTDPVMKAIKANIVGSVSKKRKPAYDGRCEICGVDYTSKELENMHLLGKKHKKKLQSRLLDNNAVSSDSTGISTPSTLNPASFYCGFCNLQLNSLLQLEQHRQGTSHLNKVKKCQDIQQEGATAAKRKFIPASETINTPMTSLPHLEPLTYDK</sequence>
<reference evidence="8" key="1">
    <citation type="journal article" date="2019" name="bioRxiv">
        <title>The Genome of the Zebra Mussel, Dreissena polymorpha: A Resource for Invasive Species Research.</title>
        <authorList>
            <person name="McCartney M.A."/>
            <person name="Auch B."/>
            <person name="Kono T."/>
            <person name="Mallez S."/>
            <person name="Zhang Y."/>
            <person name="Obille A."/>
            <person name="Becker A."/>
            <person name="Abrahante J.E."/>
            <person name="Garbe J."/>
            <person name="Badalamenti J.P."/>
            <person name="Herman A."/>
            <person name="Mangelson H."/>
            <person name="Liachko I."/>
            <person name="Sullivan S."/>
            <person name="Sone E.D."/>
            <person name="Koren S."/>
            <person name="Silverstein K.A.T."/>
            <person name="Beckman K.B."/>
            <person name="Gohl D.M."/>
        </authorList>
    </citation>
    <scope>NUCLEOTIDE SEQUENCE</scope>
    <source>
        <strain evidence="8">Duluth1</strain>
        <tissue evidence="8">Whole animal</tissue>
    </source>
</reference>
<comment type="subcellular location">
    <subcellularLocation>
        <location evidence="1">Nucleus</location>
    </subcellularLocation>
</comment>
<gene>
    <name evidence="8" type="ORF">DPMN_183138</name>
</gene>
<organism evidence="8 9">
    <name type="scientific">Dreissena polymorpha</name>
    <name type="common">Zebra mussel</name>
    <name type="synonym">Mytilus polymorpha</name>
    <dbReference type="NCBI Taxonomy" id="45954"/>
    <lineage>
        <taxon>Eukaryota</taxon>
        <taxon>Metazoa</taxon>
        <taxon>Spiralia</taxon>
        <taxon>Lophotrochozoa</taxon>
        <taxon>Mollusca</taxon>
        <taxon>Bivalvia</taxon>
        <taxon>Autobranchia</taxon>
        <taxon>Heteroconchia</taxon>
        <taxon>Euheterodonta</taxon>
        <taxon>Imparidentia</taxon>
        <taxon>Neoheterodontei</taxon>
        <taxon>Myida</taxon>
        <taxon>Dreissenoidea</taxon>
        <taxon>Dreissenidae</taxon>
        <taxon>Dreissena</taxon>
    </lineage>
</organism>
<evidence type="ECO:0000313" key="8">
    <source>
        <dbReference type="EMBL" id="KAH3748689.1"/>
    </source>
</evidence>
<dbReference type="Gene3D" id="3.30.160.60">
    <property type="entry name" value="Classic Zinc Finger"/>
    <property type="match status" value="3"/>
</dbReference>
<evidence type="ECO:0000256" key="6">
    <source>
        <dbReference type="ARBA" id="ARBA00023242"/>
    </source>
</evidence>
<dbReference type="Pfam" id="PF12874">
    <property type="entry name" value="zf-met"/>
    <property type="match status" value="3"/>
</dbReference>
<dbReference type="GO" id="GO:0008270">
    <property type="term" value="F:zinc ion binding"/>
    <property type="evidence" value="ECO:0007669"/>
    <property type="project" value="UniProtKB-KW"/>
</dbReference>
<dbReference type="SMART" id="SM00451">
    <property type="entry name" value="ZnF_U1"/>
    <property type="match status" value="3"/>
</dbReference>
<keyword evidence="5" id="KW-0862">Zinc</keyword>
<keyword evidence="2" id="KW-0479">Metal-binding</keyword>
<comment type="caution">
    <text evidence="8">The sequence shown here is derived from an EMBL/GenBank/DDBJ whole genome shotgun (WGS) entry which is preliminary data.</text>
</comment>
<proteinExistence type="predicted"/>
<dbReference type="PANTHER" id="PTHR46144">
    <property type="entry name" value="ZINC FINGER PROTEIN 385B-LIKE"/>
    <property type="match status" value="1"/>
</dbReference>
<evidence type="ECO:0000256" key="4">
    <source>
        <dbReference type="ARBA" id="ARBA00022771"/>
    </source>
</evidence>
<dbReference type="GO" id="GO:0003676">
    <property type="term" value="F:nucleic acid binding"/>
    <property type="evidence" value="ECO:0007669"/>
    <property type="project" value="InterPro"/>
</dbReference>
<evidence type="ECO:0000256" key="2">
    <source>
        <dbReference type="ARBA" id="ARBA00022723"/>
    </source>
</evidence>